<dbReference type="RefSeq" id="WP_176964545.1">
    <property type="nucleotide sequence ID" value="NZ_CP058215.1"/>
</dbReference>
<keyword evidence="2" id="KW-1185">Reference proteome</keyword>
<sequence>MRSSGKRSRGTRTRTIEKVARDASDNAIMNAFNCGLPVTRIRGNDIVKVYPDGSTEFIKRLENSSVTPEKRRYRI</sequence>
<evidence type="ECO:0000313" key="2">
    <source>
        <dbReference type="Proteomes" id="UP000509594"/>
    </source>
</evidence>
<dbReference type="Proteomes" id="UP000509594">
    <property type="component" value="Chromosome"/>
</dbReference>
<dbReference type="AlphaFoldDB" id="A0A7D5I816"/>
<dbReference type="OrthoDB" id="121261at2157"/>
<name>A0A7D5I816_9EURY</name>
<protein>
    <submittedName>
        <fullName evidence="1">Uncharacterized protein</fullName>
    </submittedName>
</protein>
<evidence type="ECO:0000313" key="1">
    <source>
        <dbReference type="EMBL" id="QLC49482.1"/>
    </source>
</evidence>
<dbReference type="EMBL" id="CP058215">
    <property type="protein sequence ID" value="QLC49482.1"/>
    <property type="molecule type" value="Genomic_DNA"/>
</dbReference>
<dbReference type="GeneID" id="55820811"/>
<proteinExistence type="predicted"/>
<gene>
    <name evidence="1" type="ORF">HWN40_04010</name>
</gene>
<dbReference type="KEGG" id="mzi:HWN40_04010"/>
<organism evidence="1 2">
    <name type="scientific">Methanolobus zinderi</name>
    <dbReference type="NCBI Taxonomy" id="536044"/>
    <lineage>
        <taxon>Archaea</taxon>
        <taxon>Methanobacteriati</taxon>
        <taxon>Methanobacteriota</taxon>
        <taxon>Stenosarchaea group</taxon>
        <taxon>Methanomicrobia</taxon>
        <taxon>Methanosarcinales</taxon>
        <taxon>Methanosarcinaceae</taxon>
        <taxon>Methanolobus</taxon>
    </lineage>
</organism>
<accession>A0A7D5I816</accession>
<reference evidence="1 2" key="1">
    <citation type="submission" date="2020-06" db="EMBL/GenBank/DDBJ databases">
        <title>Methanolobus halotolerans sp. nov., isolated from a saline lake Tus in Siberia.</title>
        <authorList>
            <person name="Shen Y."/>
            <person name="Chen S.-C."/>
            <person name="Lai M.-C."/>
            <person name="Huang H.-H."/>
            <person name="Chiu H.-H."/>
            <person name="Tang S.-L."/>
            <person name="Rogozin D.Y."/>
            <person name="Degermendzhy A.G."/>
        </authorList>
    </citation>
    <scope>NUCLEOTIDE SEQUENCE [LARGE SCALE GENOMIC DNA]</scope>
    <source>
        <strain evidence="1 2">DSM 21339</strain>
    </source>
</reference>